<dbReference type="Ensembl" id="ENSSTUT00000016821.1">
    <property type="protein sequence ID" value="ENSSTUP00000015952.1"/>
    <property type="gene ID" value="ENSSTUG00000007293.1"/>
</dbReference>
<evidence type="ECO:0000313" key="2">
    <source>
        <dbReference type="Ensembl" id="ENSSTUP00000015952.1"/>
    </source>
</evidence>
<gene>
    <name evidence="2" type="primary">LOC115168415</name>
</gene>
<sequence length="224" mass="25498">MAAPWSGSDGYHVQLQRDSQFLCSDQRMHTELVDRLVLQLNRTYPQILTDKEAQRFRNLSVPTTVRLAELLVHLQGKGEEACHEFYRGLQIHAYNVYFNLPTRVSRRRGTALRRFTDLLLSVCLPVVSLSLFLCVSISVSFTVSFLFTDVCQFVCLCVMLWRLTNSVLCVSVLEPADPMGTNTVAHRMERYVLNDRGKSNITLVLTITNDLTGYKLTVPSECKC</sequence>
<name>A0A673X4R9_SALTR</name>
<keyword evidence="1" id="KW-0812">Transmembrane</keyword>
<proteinExistence type="predicted"/>
<accession>A0A673X4R9</accession>
<dbReference type="Gene3D" id="1.10.533.10">
    <property type="entry name" value="Death Domain, Fas"/>
    <property type="match status" value="1"/>
</dbReference>
<dbReference type="InParanoid" id="A0A673X4R9"/>
<dbReference type="PANTHER" id="PTHR34765:SF1">
    <property type="entry name" value="CASPASE RECRUITMENT DOMAIN-CONTAINING PROTEIN 19"/>
    <property type="match status" value="1"/>
</dbReference>
<protein>
    <submittedName>
        <fullName evidence="2">Caspase recruitment domain-containing protein 19-like</fullName>
    </submittedName>
</protein>
<dbReference type="PANTHER" id="PTHR34765">
    <property type="entry name" value="CASPASE RECRUITMENT DOMAIN-CONTAINING PROTEIN 19"/>
    <property type="match status" value="1"/>
</dbReference>
<dbReference type="InterPro" id="IPR043574">
    <property type="entry name" value="CARD19"/>
</dbReference>
<keyword evidence="1" id="KW-0472">Membrane</keyword>
<keyword evidence="3" id="KW-1185">Reference proteome</keyword>
<keyword evidence="1" id="KW-1133">Transmembrane helix</keyword>
<dbReference type="GO" id="GO:0005739">
    <property type="term" value="C:mitochondrion"/>
    <property type="evidence" value="ECO:0007669"/>
    <property type="project" value="TreeGrafter"/>
</dbReference>
<dbReference type="InterPro" id="IPR011029">
    <property type="entry name" value="DEATH-like_dom_sf"/>
</dbReference>
<feature type="transmembrane region" description="Helical" evidence="1">
    <location>
        <begin position="115"/>
        <end position="139"/>
    </location>
</feature>
<dbReference type="AlphaFoldDB" id="A0A673X4R9"/>
<dbReference type="Proteomes" id="UP000472277">
    <property type="component" value="Chromosome 30"/>
</dbReference>
<dbReference type="GeneTree" id="ENSGT00940000164282"/>
<evidence type="ECO:0000313" key="3">
    <source>
        <dbReference type="Proteomes" id="UP000472277"/>
    </source>
</evidence>
<evidence type="ECO:0000256" key="1">
    <source>
        <dbReference type="SAM" id="Phobius"/>
    </source>
</evidence>
<organism evidence="2 3">
    <name type="scientific">Salmo trutta</name>
    <name type="common">Brown trout</name>
    <dbReference type="NCBI Taxonomy" id="8032"/>
    <lineage>
        <taxon>Eukaryota</taxon>
        <taxon>Metazoa</taxon>
        <taxon>Chordata</taxon>
        <taxon>Craniata</taxon>
        <taxon>Vertebrata</taxon>
        <taxon>Euteleostomi</taxon>
        <taxon>Actinopterygii</taxon>
        <taxon>Neopterygii</taxon>
        <taxon>Teleostei</taxon>
        <taxon>Protacanthopterygii</taxon>
        <taxon>Salmoniformes</taxon>
        <taxon>Salmonidae</taxon>
        <taxon>Salmoninae</taxon>
        <taxon>Salmo</taxon>
    </lineage>
</organism>
<reference evidence="2" key="2">
    <citation type="submission" date="2025-09" db="UniProtKB">
        <authorList>
            <consortium name="Ensembl"/>
        </authorList>
    </citation>
    <scope>IDENTIFICATION</scope>
</reference>
<reference evidence="2" key="1">
    <citation type="submission" date="2025-08" db="UniProtKB">
        <authorList>
            <consortium name="Ensembl"/>
        </authorList>
    </citation>
    <scope>IDENTIFICATION</scope>
</reference>